<accession>A0A395HJG3</accession>
<evidence type="ECO:0000256" key="7">
    <source>
        <dbReference type="ARBA" id="ARBA00022989"/>
    </source>
</evidence>
<dbReference type="AlphaFoldDB" id="A0A395HJG3"/>
<sequence>MPGARRTIVASLFLVFLLLNLHYLRHQRPKCQHSTLHDQRSQLWQQLHPLLARYAPQCPAPILRGSAGAVRFDSVTPIPREDYIENRNEIELPMQTAHDGFVQSLHTLNSPRAFISGTKGIVTAAGGTYLPTLVVTLHLLRRTNSTLPVEVFLQDDSEYEAEICERVLPALNANCILLSSITNTNTTRIKGYQLKAFAILFSTFETLLWLDADNIPLHDPALLLTSAPFTTTGLVTWPDFWTNTAAGIYFTISRQPTPESTSRASTEAGTLLLSKRTHLPTLLLAAYYNFHGPEYYYPLLNQGAPGAGDKDTFLHAATALDLPFYAVRTPPVDIGRMNTAAKATAALNAGFVQVDPGEDFAVHRMGPDGRKGAGLGLTPRAFFIHAGAPEFNPGKELLGRKLRGLDGRPARLWTYPPMALESIGFDAERVVWEETVSVACAYEGLFVSWRNNTGLCEGVRAHWRAVFKGDDVVVGG</sequence>
<comment type="subcellular location">
    <subcellularLocation>
        <location evidence="1">Golgi apparatus membrane</location>
        <topology evidence="1">Single-pass type II membrane protein</topology>
    </subcellularLocation>
</comment>
<dbReference type="VEuPathDB" id="FungiDB:BO97DRAFT_399131"/>
<evidence type="ECO:0000256" key="9">
    <source>
        <dbReference type="ARBA" id="ARBA00023136"/>
    </source>
</evidence>
<protein>
    <submittedName>
        <fullName evidence="11">Nucleotide-diphospho-sugar transferase</fullName>
    </submittedName>
</protein>
<feature type="chain" id="PRO_5017292634" evidence="10">
    <location>
        <begin position="27"/>
        <end position="476"/>
    </location>
</feature>
<gene>
    <name evidence="11" type="ORF">BO97DRAFT_399131</name>
</gene>
<keyword evidence="8" id="KW-0333">Golgi apparatus</keyword>
<keyword evidence="5" id="KW-0812">Transmembrane</keyword>
<evidence type="ECO:0000256" key="6">
    <source>
        <dbReference type="ARBA" id="ARBA00022968"/>
    </source>
</evidence>
<dbReference type="GO" id="GO:0046354">
    <property type="term" value="P:mannan biosynthetic process"/>
    <property type="evidence" value="ECO:0007669"/>
    <property type="project" value="TreeGrafter"/>
</dbReference>
<dbReference type="GO" id="GO:0000026">
    <property type="term" value="F:alpha-1,2-mannosyltransferase activity"/>
    <property type="evidence" value="ECO:0007669"/>
    <property type="project" value="TreeGrafter"/>
</dbReference>
<dbReference type="PANTHER" id="PTHR31646:SF1">
    <property type="entry name" value="ALPHA-1,2-MANNOSYLTRANSFERASE MNN2"/>
    <property type="match status" value="1"/>
</dbReference>
<evidence type="ECO:0000256" key="2">
    <source>
        <dbReference type="ARBA" id="ARBA00004922"/>
    </source>
</evidence>
<dbReference type="EMBL" id="KZ824322">
    <property type="protein sequence ID" value="RAL07910.1"/>
    <property type="molecule type" value="Genomic_DNA"/>
</dbReference>
<comment type="similarity">
    <text evidence="3">Belongs to the MNN1/MNT family.</text>
</comment>
<evidence type="ECO:0000313" key="12">
    <source>
        <dbReference type="Proteomes" id="UP000248961"/>
    </source>
</evidence>
<dbReference type="SUPFAM" id="SSF53448">
    <property type="entry name" value="Nucleotide-diphospho-sugar transferases"/>
    <property type="match status" value="1"/>
</dbReference>
<dbReference type="Gene3D" id="3.90.550.10">
    <property type="entry name" value="Spore Coat Polysaccharide Biosynthesis Protein SpsA, Chain A"/>
    <property type="match status" value="1"/>
</dbReference>
<name>A0A395HJG3_ASPHC</name>
<keyword evidence="6" id="KW-0735">Signal-anchor</keyword>
<dbReference type="GO" id="GO:0000139">
    <property type="term" value="C:Golgi membrane"/>
    <property type="evidence" value="ECO:0007669"/>
    <property type="project" value="UniProtKB-SubCell"/>
</dbReference>
<organism evidence="11 12">
    <name type="scientific">Aspergillus homomorphus (strain CBS 101889)</name>
    <dbReference type="NCBI Taxonomy" id="1450537"/>
    <lineage>
        <taxon>Eukaryota</taxon>
        <taxon>Fungi</taxon>
        <taxon>Dikarya</taxon>
        <taxon>Ascomycota</taxon>
        <taxon>Pezizomycotina</taxon>
        <taxon>Eurotiomycetes</taxon>
        <taxon>Eurotiomycetidae</taxon>
        <taxon>Eurotiales</taxon>
        <taxon>Aspergillaceae</taxon>
        <taxon>Aspergillus</taxon>
        <taxon>Aspergillus subgen. Circumdati</taxon>
    </lineage>
</organism>
<evidence type="ECO:0000313" key="11">
    <source>
        <dbReference type="EMBL" id="RAL07910.1"/>
    </source>
</evidence>
<keyword evidence="9" id="KW-0472">Membrane</keyword>
<dbReference type="Pfam" id="PF11051">
    <property type="entry name" value="Mannosyl_trans3"/>
    <property type="match status" value="2"/>
</dbReference>
<dbReference type="InterPro" id="IPR029044">
    <property type="entry name" value="Nucleotide-diphossugar_trans"/>
</dbReference>
<evidence type="ECO:0000256" key="3">
    <source>
        <dbReference type="ARBA" id="ARBA00009105"/>
    </source>
</evidence>
<dbReference type="Proteomes" id="UP000248961">
    <property type="component" value="Unassembled WGS sequence"/>
</dbReference>
<dbReference type="InterPro" id="IPR022751">
    <property type="entry name" value="Alpha_mannosyltransferase"/>
</dbReference>
<keyword evidence="10" id="KW-0732">Signal</keyword>
<dbReference type="PANTHER" id="PTHR31646">
    <property type="entry name" value="ALPHA-1,2-MANNOSYLTRANSFERASE MNN2"/>
    <property type="match status" value="1"/>
</dbReference>
<comment type="pathway">
    <text evidence="2">Protein modification; protein glycosylation.</text>
</comment>
<evidence type="ECO:0000256" key="4">
    <source>
        <dbReference type="ARBA" id="ARBA00022679"/>
    </source>
</evidence>
<evidence type="ECO:0000256" key="5">
    <source>
        <dbReference type="ARBA" id="ARBA00022692"/>
    </source>
</evidence>
<keyword evidence="7" id="KW-1133">Transmembrane helix</keyword>
<feature type="signal peptide" evidence="10">
    <location>
        <begin position="1"/>
        <end position="26"/>
    </location>
</feature>
<dbReference type="GeneID" id="37198511"/>
<proteinExistence type="inferred from homology"/>
<evidence type="ECO:0000256" key="1">
    <source>
        <dbReference type="ARBA" id="ARBA00004323"/>
    </source>
</evidence>
<dbReference type="OrthoDB" id="4484309at2759"/>
<evidence type="ECO:0000256" key="8">
    <source>
        <dbReference type="ARBA" id="ARBA00023034"/>
    </source>
</evidence>
<keyword evidence="12" id="KW-1185">Reference proteome</keyword>
<keyword evidence="4 11" id="KW-0808">Transferase</keyword>
<reference evidence="11 12" key="1">
    <citation type="submission" date="2018-02" db="EMBL/GenBank/DDBJ databases">
        <title>The genomes of Aspergillus section Nigri reveals drivers in fungal speciation.</title>
        <authorList>
            <consortium name="DOE Joint Genome Institute"/>
            <person name="Vesth T.C."/>
            <person name="Nybo J."/>
            <person name="Theobald S."/>
            <person name="Brandl J."/>
            <person name="Frisvad J.C."/>
            <person name="Nielsen K.F."/>
            <person name="Lyhne E.K."/>
            <person name="Kogle M.E."/>
            <person name="Kuo A."/>
            <person name="Riley R."/>
            <person name="Clum A."/>
            <person name="Nolan M."/>
            <person name="Lipzen A."/>
            <person name="Salamov A."/>
            <person name="Henrissat B."/>
            <person name="Wiebenga A."/>
            <person name="De vries R.P."/>
            <person name="Grigoriev I.V."/>
            <person name="Mortensen U.H."/>
            <person name="Andersen M.R."/>
            <person name="Baker S.E."/>
        </authorList>
    </citation>
    <scope>NUCLEOTIDE SEQUENCE [LARGE SCALE GENOMIC DNA]</scope>
    <source>
        <strain evidence="11 12">CBS 101889</strain>
    </source>
</reference>
<evidence type="ECO:0000256" key="10">
    <source>
        <dbReference type="SAM" id="SignalP"/>
    </source>
</evidence>
<dbReference type="STRING" id="1450537.A0A395HJG3"/>
<dbReference type="RefSeq" id="XP_025547064.1">
    <property type="nucleotide sequence ID" value="XM_025694222.1"/>
</dbReference>